<dbReference type="Proteomes" id="UP000187465">
    <property type="component" value="Unassembled WGS sequence"/>
</dbReference>
<dbReference type="PANTHER" id="PTHR21562:SF83">
    <property type="entry name" value="PECTIN ACETYLESTERASE 4"/>
    <property type="match status" value="1"/>
</dbReference>
<dbReference type="EMBL" id="MKQP01000014">
    <property type="protein sequence ID" value="OMD33162.1"/>
    <property type="molecule type" value="Genomic_DNA"/>
</dbReference>
<organism evidence="2 3">
    <name type="scientific">Paenibacillus odorifer</name>
    <dbReference type="NCBI Taxonomy" id="189426"/>
    <lineage>
        <taxon>Bacteria</taxon>
        <taxon>Bacillati</taxon>
        <taxon>Bacillota</taxon>
        <taxon>Bacilli</taxon>
        <taxon>Bacillales</taxon>
        <taxon>Paenibacillaceae</taxon>
        <taxon>Paenibacillus</taxon>
    </lineage>
</organism>
<reference evidence="2 3" key="1">
    <citation type="submission" date="2016-10" db="EMBL/GenBank/DDBJ databases">
        <title>Paenibacillus species isolates.</title>
        <authorList>
            <person name="Beno S.M."/>
        </authorList>
    </citation>
    <scope>NUCLEOTIDE SEQUENCE [LARGE SCALE GENOMIC DNA]</scope>
    <source>
        <strain evidence="2 3">FSL H7-0604</strain>
    </source>
</reference>
<dbReference type="SUPFAM" id="SSF53474">
    <property type="entry name" value="alpha/beta-Hydrolases"/>
    <property type="match status" value="1"/>
</dbReference>
<dbReference type="InterPro" id="IPR029058">
    <property type="entry name" value="AB_hydrolase_fold"/>
</dbReference>
<proteinExistence type="predicted"/>
<dbReference type="PANTHER" id="PTHR21562">
    <property type="entry name" value="NOTUM-RELATED"/>
    <property type="match status" value="1"/>
</dbReference>
<evidence type="ECO:0000313" key="2">
    <source>
        <dbReference type="EMBL" id="OMD33162.1"/>
    </source>
</evidence>
<evidence type="ECO:0000313" key="3">
    <source>
        <dbReference type="Proteomes" id="UP000187465"/>
    </source>
</evidence>
<name>A0A1R0XDM5_9BACL</name>
<evidence type="ECO:0008006" key="4">
    <source>
        <dbReference type="Google" id="ProtNLM"/>
    </source>
</evidence>
<gene>
    <name evidence="2" type="ORF">BJP51_12415</name>
</gene>
<dbReference type="GO" id="GO:0016787">
    <property type="term" value="F:hydrolase activity"/>
    <property type="evidence" value="ECO:0007669"/>
    <property type="project" value="InterPro"/>
</dbReference>
<feature type="transmembrane region" description="Helical" evidence="1">
    <location>
        <begin position="12"/>
        <end position="33"/>
    </location>
</feature>
<accession>A0A1R0XDM5</accession>
<dbReference type="Pfam" id="PF03283">
    <property type="entry name" value="PAE"/>
    <property type="match status" value="1"/>
</dbReference>
<keyword evidence="1" id="KW-0472">Membrane</keyword>
<keyword evidence="1" id="KW-0812">Transmembrane</keyword>
<protein>
    <recommendedName>
        <fullName evidence="4">Pectinacetylesterase</fullName>
    </recommendedName>
</protein>
<dbReference type="AlphaFoldDB" id="A0A1R0XDM5"/>
<keyword evidence="1" id="KW-1133">Transmembrane helix</keyword>
<comment type="caution">
    <text evidence="2">The sequence shown here is derived from an EMBL/GenBank/DDBJ whole genome shotgun (WGS) entry which is preliminary data.</text>
</comment>
<sequence>MDMRKMRKITIFTGIGLFSLVLIAMFAISAFVIKRPATTTPVIAEVKPYKWNKVTLDGNVISSDGSEYFLWNKKGENNNWIIFFSGGGASWDAQSAAHPIKLMNFIKGGDTGNYFQNIPFYMLTLLRGMMDTDNPANPFHGWNVVYLPYSTGDFHIGNRTVEYKKDDGSPFTMRYNGSNNVRSSLDWIYANVDKPGKLLIAGESAGGFGSAFWAPEIASHYKNSEIFQYSDSSFLKSDKWPNVVKQEWQADFVKNFGYAPEADIIGAAFKANGHLLPANAIILQSYSVFDEILIHFQNNINDYKGPRDQSIINEWSQEMRQSVSSLAATLPNYYYYLTDYGLNAKTGTTPHTFATRETFFQAEQDGVKLLNWLGDAINRQNPYSVGSKFLMNSKPAQK</sequence>
<evidence type="ECO:0000256" key="1">
    <source>
        <dbReference type="SAM" id="Phobius"/>
    </source>
</evidence>
<dbReference type="InterPro" id="IPR004963">
    <property type="entry name" value="PAE/NOTUM"/>
</dbReference>